<keyword evidence="3" id="KW-1185">Reference proteome</keyword>
<feature type="signal peptide" evidence="1">
    <location>
        <begin position="1"/>
        <end position="23"/>
    </location>
</feature>
<protein>
    <submittedName>
        <fullName evidence="2">Uncharacterized protein</fullName>
    </submittedName>
</protein>
<sequence length="82" mass="9056">MGGTVRSLEVILWANLNFGRIVCLDCSLYCTVPELVFGWCDSAAQIGKTVLECCRAMEPHLAEEGKAGKLKAPVFDHRWGWG</sequence>
<evidence type="ECO:0000313" key="2">
    <source>
        <dbReference type="EMBL" id="RPB00668.1"/>
    </source>
</evidence>
<dbReference type="AlphaFoldDB" id="A0A3N4JTY0"/>
<dbReference type="EMBL" id="ML120378">
    <property type="protein sequence ID" value="RPB00668.1"/>
    <property type="molecule type" value="Genomic_DNA"/>
</dbReference>
<proteinExistence type="predicted"/>
<name>A0A3N4JTY0_9PEZI</name>
<reference evidence="2 3" key="1">
    <citation type="journal article" date="2018" name="Nat. Ecol. Evol.">
        <title>Pezizomycetes genomes reveal the molecular basis of ectomycorrhizal truffle lifestyle.</title>
        <authorList>
            <person name="Murat C."/>
            <person name="Payen T."/>
            <person name="Noel B."/>
            <person name="Kuo A."/>
            <person name="Morin E."/>
            <person name="Chen J."/>
            <person name="Kohler A."/>
            <person name="Krizsan K."/>
            <person name="Balestrini R."/>
            <person name="Da Silva C."/>
            <person name="Montanini B."/>
            <person name="Hainaut M."/>
            <person name="Levati E."/>
            <person name="Barry K.W."/>
            <person name="Belfiori B."/>
            <person name="Cichocki N."/>
            <person name="Clum A."/>
            <person name="Dockter R.B."/>
            <person name="Fauchery L."/>
            <person name="Guy J."/>
            <person name="Iotti M."/>
            <person name="Le Tacon F."/>
            <person name="Lindquist E.A."/>
            <person name="Lipzen A."/>
            <person name="Malagnac F."/>
            <person name="Mello A."/>
            <person name="Molinier V."/>
            <person name="Miyauchi S."/>
            <person name="Poulain J."/>
            <person name="Riccioni C."/>
            <person name="Rubini A."/>
            <person name="Sitrit Y."/>
            <person name="Splivallo R."/>
            <person name="Traeger S."/>
            <person name="Wang M."/>
            <person name="Zifcakova L."/>
            <person name="Wipf D."/>
            <person name="Zambonelli A."/>
            <person name="Paolocci F."/>
            <person name="Nowrousian M."/>
            <person name="Ottonello S."/>
            <person name="Baldrian P."/>
            <person name="Spatafora J.W."/>
            <person name="Henrissat B."/>
            <person name="Nagy L.G."/>
            <person name="Aury J.M."/>
            <person name="Wincker P."/>
            <person name="Grigoriev I.V."/>
            <person name="Bonfante P."/>
            <person name="Martin F.M."/>
        </authorList>
    </citation>
    <scope>NUCLEOTIDE SEQUENCE [LARGE SCALE GENOMIC DNA]</scope>
    <source>
        <strain evidence="2 3">120613-1</strain>
    </source>
</reference>
<accession>A0A3N4JTY0</accession>
<gene>
    <name evidence="2" type="ORF">L873DRAFT_1804745</name>
</gene>
<dbReference type="Proteomes" id="UP000276215">
    <property type="component" value="Unassembled WGS sequence"/>
</dbReference>
<evidence type="ECO:0000256" key="1">
    <source>
        <dbReference type="SAM" id="SignalP"/>
    </source>
</evidence>
<keyword evidence="1" id="KW-0732">Signal</keyword>
<evidence type="ECO:0000313" key="3">
    <source>
        <dbReference type="Proteomes" id="UP000276215"/>
    </source>
</evidence>
<feature type="chain" id="PRO_5018046009" evidence="1">
    <location>
        <begin position="24"/>
        <end position="82"/>
    </location>
</feature>
<organism evidence="2 3">
    <name type="scientific">Choiromyces venosus 120613-1</name>
    <dbReference type="NCBI Taxonomy" id="1336337"/>
    <lineage>
        <taxon>Eukaryota</taxon>
        <taxon>Fungi</taxon>
        <taxon>Dikarya</taxon>
        <taxon>Ascomycota</taxon>
        <taxon>Pezizomycotina</taxon>
        <taxon>Pezizomycetes</taxon>
        <taxon>Pezizales</taxon>
        <taxon>Tuberaceae</taxon>
        <taxon>Choiromyces</taxon>
    </lineage>
</organism>